<comment type="caution">
    <text evidence="2">The sequence shown here is derived from an EMBL/GenBank/DDBJ whole genome shotgun (WGS) entry which is preliminary data.</text>
</comment>
<feature type="region of interest" description="Disordered" evidence="1">
    <location>
        <begin position="219"/>
        <end position="244"/>
    </location>
</feature>
<dbReference type="EMBL" id="JABCIY010000168">
    <property type="protein sequence ID" value="KAF7190798.1"/>
    <property type="molecule type" value="Genomic_DNA"/>
</dbReference>
<dbReference type="AlphaFoldDB" id="A0A8H6VFV4"/>
<organism evidence="2 3">
    <name type="scientific">Pseudocercospora fuligena</name>
    <dbReference type="NCBI Taxonomy" id="685502"/>
    <lineage>
        <taxon>Eukaryota</taxon>
        <taxon>Fungi</taxon>
        <taxon>Dikarya</taxon>
        <taxon>Ascomycota</taxon>
        <taxon>Pezizomycotina</taxon>
        <taxon>Dothideomycetes</taxon>
        <taxon>Dothideomycetidae</taxon>
        <taxon>Mycosphaerellales</taxon>
        <taxon>Mycosphaerellaceae</taxon>
        <taxon>Pseudocercospora</taxon>
    </lineage>
</organism>
<proteinExistence type="predicted"/>
<feature type="compositionally biased region" description="Low complexity" evidence="1">
    <location>
        <begin position="225"/>
        <end position="244"/>
    </location>
</feature>
<dbReference type="OrthoDB" id="10578504at2759"/>
<evidence type="ECO:0000256" key="1">
    <source>
        <dbReference type="SAM" id="MobiDB-lite"/>
    </source>
</evidence>
<keyword evidence="3" id="KW-1185">Reference proteome</keyword>
<reference evidence="2" key="1">
    <citation type="submission" date="2020-04" db="EMBL/GenBank/DDBJ databases">
        <title>Draft genome resource of the tomato pathogen Pseudocercospora fuligena.</title>
        <authorList>
            <person name="Zaccaron A."/>
        </authorList>
    </citation>
    <scope>NUCLEOTIDE SEQUENCE</scope>
    <source>
        <strain evidence="2">PF001</strain>
    </source>
</reference>
<evidence type="ECO:0000313" key="2">
    <source>
        <dbReference type="EMBL" id="KAF7190798.1"/>
    </source>
</evidence>
<protein>
    <submittedName>
        <fullName evidence="2">Uncharacterized protein</fullName>
    </submittedName>
</protein>
<accession>A0A8H6VFV4</accession>
<gene>
    <name evidence="2" type="ORF">HII31_07957</name>
</gene>
<evidence type="ECO:0000313" key="3">
    <source>
        <dbReference type="Proteomes" id="UP000660729"/>
    </source>
</evidence>
<sequence>MRLFKNPPPPPTAEMFTYEELPAELVAMIMDINMNRSRTNSIPGQPGLLLVCKEWYELQKNRFHRHTQAYIKIKVKAHRRDGQLILNAYKLKGDTILKTSRPTSEQIRDAVKRFENASILSIRMIVDCCEHWVTKSDCQCYDDTDCLKGNADPMGLYRVIFPALPKLMRCRMHWENYAVGFDPIHYIFCRASTQHSWTEEPQEIRGRREDICSACKFTKQNPNVDSDQSGSSGSSNSHQGSDSP</sequence>
<dbReference type="Proteomes" id="UP000660729">
    <property type="component" value="Unassembled WGS sequence"/>
</dbReference>
<name>A0A8H6VFV4_9PEZI</name>